<dbReference type="InterPro" id="IPR036237">
    <property type="entry name" value="Xyl_isomerase-like_sf"/>
</dbReference>
<gene>
    <name evidence="2" type="ORF">HNQ39_001756</name>
</gene>
<dbReference type="AlphaFoldDB" id="A0A7W9W6F3"/>
<evidence type="ECO:0000259" key="1">
    <source>
        <dbReference type="Pfam" id="PF01261"/>
    </source>
</evidence>
<comment type="caution">
    <text evidence="2">The sequence shown here is derived from an EMBL/GenBank/DDBJ whole genome shotgun (WGS) entry which is preliminary data.</text>
</comment>
<sequence length="256" mass="27882">MTRIPIAVQLYSVRHECEKDLAGTLAKIKAMGYEGVEFAGWYGNDAATLKALLDENGLKCAGAHVGIDTLLGENFEASVAFHQTLGNKFLIVPGLASKWTSSTEAWLETAKVFNEISAKLAPHGMVTGYHNHHTEFKPFGEGGELPWDTFFGNTNKEIVMQFDTGNALHGGSSANALDFLTRYPGRALTIHLKDYDIANDSYAPPVGDGDVPFAAIFTECETNGNTEWYIVEYEDSALPALEGIERCLVNVKAMGK</sequence>
<dbReference type="InterPro" id="IPR050312">
    <property type="entry name" value="IolE/XylAMocC-like"/>
</dbReference>
<keyword evidence="2" id="KW-0413">Isomerase</keyword>
<keyword evidence="3" id="KW-1185">Reference proteome</keyword>
<evidence type="ECO:0000313" key="3">
    <source>
        <dbReference type="Proteomes" id="UP000520814"/>
    </source>
</evidence>
<dbReference type="Gene3D" id="3.20.20.150">
    <property type="entry name" value="Divalent-metal-dependent TIM barrel enzymes"/>
    <property type="match status" value="1"/>
</dbReference>
<dbReference type="InterPro" id="IPR013022">
    <property type="entry name" value="Xyl_isomerase-like_TIM-brl"/>
</dbReference>
<dbReference type="GO" id="GO:0016853">
    <property type="term" value="F:isomerase activity"/>
    <property type="evidence" value="ECO:0007669"/>
    <property type="project" value="UniProtKB-KW"/>
</dbReference>
<dbReference type="SUPFAM" id="SSF51658">
    <property type="entry name" value="Xylose isomerase-like"/>
    <property type="match status" value="1"/>
</dbReference>
<proteinExistence type="predicted"/>
<dbReference type="PANTHER" id="PTHR12110:SF41">
    <property type="entry name" value="INOSOSE DEHYDRATASE"/>
    <property type="match status" value="1"/>
</dbReference>
<evidence type="ECO:0000313" key="2">
    <source>
        <dbReference type="EMBL" id="MBB6049965.1"/>
    </source>
</evidence>
<name>A0A7W9W6F3_ARMRO</name>
<accession>A0A7W9W6F3</accession>
<reference evidence="2 3" key="1">
    <citation type="submission" date="2020-08" db="EMBL/GenBank/DDBJ databases">
        <title>Genomic Encyclopedia of Type Strains, Phase IV (KMG-IV): sequencing the most valuable type-strain genomes for metagenomic binning, comparative biology and taxonomic classification.</title>
        <authorList>
            <person name="Goeker M."/>
        </authorList>
    </citation>
    <scope>NUCLEOTIDE SEQUENCE [LARGE SCALE GENOMIC DNA]</scope>
    <source>
        <strain evidence="2 3">DSM 23562</strain>
    </source>
</reference>
<dbReference type="Pfam" id="PF01261">
    <property type="entry name" value="AP_endonuc_2"/>
    <property type="match status" value="1"/>
</dbReference>
<dbReference type="EMBL" id="JACHGW010000002">
    <property type="protein sequence ID" value="MBB6049965.1"/>
    <property type="molecule type" value="Genomic_DNA"/>
</dbReference>
<dbReference type="RefSeq" id="WP_184194032.1">
    <property type="nucleotide sequence ID" value="NZ_JACHGW010000002.1"/>
</dbReference>
<organism evidence="2 3">
    <name type="scientific">Armatimonas rosea</name>
    <dbReference type="NCBI Taxonomy" id="685828"/>
    <lineage>
        <taxon>Bacteria</taxon>
        <taxon>Bacillati</taxon>
        <taxon>Armatimonadota</taxon>
        <taxon>Armatimonadia</taxon>
        <taxon>Armatimonadales</taxon>
        <taxon>Armatimonadaceae</taxon>
        <taxon>Armatimonas</taxon>
    </lineage>
</organism>
<feature type="domain" description="Xylose isomerase-like TIM barrel" evidence="1">
    <location>
        <begin position="25"/>
        <end position="245"/>
    </location>
</feature>
<dbReference type="Proteomes" id="UP000520814">
    <property type="component" value="Unassembled WGS sequence"/>
</dbReference>
<protein>
    <submittedName>
        <fullName evidence="2">Sugar phosphate isomerase/epimerase</fullName>
    </submittedName>
</protein>
<dbReference type="PANTHER" id="PTHR12110">
    <property type="entry name" value="HYDROXYPYRUVATE ISOMERASE"/>
    <property type="match status" value="1"/>
</dbReference>